<sequence length="61" mass="6527">MSRTGDTAPEQREDARIDQSTPVAVGAAVFALLLAASALLWTRFGESVYVERILGAIANCF</sequence>
<comment type="caution">
    <text evidence="2">The sequence shown here is derived from an EMBL/GenBank/DDBJ whole genome shotgun (WGS) entry which is preliminary data.</text>
</comment>
<dbReference type="Proteomes" id="UP001378188">
    <property type="component" value="Unassembled WGS sequence"/>
</dbReference>
<evidence type="ECO:0000256" key="1">
    <source>
        <dbReference type="SAM" id="Phobius"/>
    </source>
</evidence>
<dbReference type="RefSeq" id="WP_340328873.1">
    <property type="nucleotide sequence ID" value="NZ_JAZHOF010000002.1"/>
</dbReference>
<feature type="transmembrane region" description="Helical" evidence="1">
    <location>
        <begin position="21"/>
        <end position="41"/>
    </location>
</feature>
<accession>A0AAW9RLQ4</accession>
<gene>
    <name evidence="2" type="ORF">V3328_06890</name>
</gene>
<evidence type="ECO:0000313" key="3">
    <source>
        <dbReference type="Proteomes" id="UP001378188"/>
    </source>
</evidence>
<keyword evidence="3" id="KW-1185">Reference proteome</keyword>
<organism evidence="2 3">
    <name type="scientific">Microbaculum marinum</name>
    <dbReference type="NCBI Taxonomy" id="1764581"/>
    <lineage>
        <taxon>Bacteria</taxon>
        <taxon>Pseudomonadati</taxon>
        <taxon>Pseudomonadota</taxon>
        <taxon>Alphaproteobacteria</taxon>
        <taxon>Hyphomicrobiales</taxon>
        <taxon>Tepidamorphaceae</taxon>
        <taxon>Microbaculum</taxon>
    </lineage>
</organism>
<name>A0AAW9RLQ4_9HYPH</name>
<dbReference type="AlphaFoldDB" id="A0AAW9RLQ4"/>
<keyword evidence="1" id="KW-1133">Transmembrane helix</keyword>
<reference evidence="2 3" key="1">
    <citation type="submission" date="2024-02" db="EMBL/GenBank/DDBJ databases">
        <title>Genome analysis and characterization of Microbaculum marinisediminis sp. nov., isolated from marine sediment.</title>
        <authorList>
            <person name="Du Z.-J."/>
            <person name="Ye Y.-Q."/>
            <person name="Zhang Z.-R."/>
            <person name="Yuan S.-M."/>
            <person name="Zhang X.-Y."/>
        </authorList>
    </citation>
    <scope>NUCLEOTIDE SEQUENCE [LARGE SCALE GENOMIC DNA]</scope>
    <source>
        <strain evidence="2 3">SDUM1044001</strain>
    </source>
</reference>
<dbReference type="EMBL" id="JAZHOF010000002">
    <property type="protein sequence ID" value="MEJ8571192.1"/>
    <property type="molecule type" value="Genomic_DNA"/>
</dbReference>
<keyword evidence="1" id="KW-0812">Transmembrane</keyword>
<evidence type="ECO:0000313" key="2">
    <source>
        <dbReference type="EMBL" id="MEJ8571192.1"/>
    </source>
</evidence>
<proteinExistence type="predicted"/>
<keyword evidence="1" id="KW-0472">Membrane</keyword>
<protein>
    <submittedName>
        <fullName evidence="2">Uncharacterized protein</fullName>
    </submittedName>
</protein>